<keyword evidence="2" id="KW-0547">Nucleotide-binding</keyword>
<dbReference type="GO" id="GO:0005524">
    <property type="term" value="F:ATP binding"/>
    <property type="evidence" value="ECO:0007669"/>
    <property type="project" value="InterPro"/>
</dbReference>
<dbReference type="InterPro" id="IPR002611">
    <property type="entry name" value="IstB_ATP-bd"/>
</dbReference>
<dbReference type="Gene3D" id="3.40.50.300">
    <property type="entry name" value="P-loop containing nucleotide triphosphate hydrolases"/>
    <property type="match status" value="1"/>
</dbReference>
<proteinExistence type="predicted"/>
<evidence type="ECO:0000313" key="3">
    <source>
        <dbReference type="Proteomes" id="UP000248786"/>
    </source>
</evidence>
<feature type="domain" description="IstB-like ATP-binding" evidence="1">
    <location>
        <begin position="30"/>
        <end position="84"/>
    </location>
</feature>
<dbReference type="PANTHER" id="PTHR30050">
    <property type="entry name" value="CHROMOSOMAL REPLICATION INITIATOR PROTEIN DNAA"/>
    <property type="match status" value="1"/>
</dbReference>
<dbReference type="GO" id="GO:0006260">
    <property type="term" value="P:DNA replication"/>
    <property type="evidence" value="ECO:0007669"/>
    <property type="project" value="TreeGrafter"/>
</dbReference>
<accession>A0A328EQ67</accession>
<keyword evidence="2" id="KW-0347">Helicase</keyword>
<dbReference type="InterPro" id="IPR027417">
    <property type="entry name" value="P-loop_NTPase"/>
</dbReference>
<protein>
    <submittedName>
        <fullName evidence="2">Helicase loader DnaI</fullName>
    </submittedName>
</protein>
<evidence type="ECO:0000259" key="1">
    <source>
        <dbReference type="Pfam" id="PF01695"/>
    </source>
</evidence>
<gene>
    <name evidence="2" type="ORF">C1G86_0498</name>
</gene>
<dbReference type="PANTHER" id="PTHR30050:SF4">
    <property type="entry name" value="ATP-BINDING PROTEIN RV3427C IN INSERTION SEQUENCE-RELATED"/>
    <property type="match status" value="1"/>
</dbReference>
<dbReference type="GO" id="GO:0004386">
    <property type="term" value="F:helicase activity"/>
    <property type="evidence" value="ECO:0007669"/>
    <property type="project" value="UniProtKB-KW"/>
</dbReference>
<dbReference type="Pfam" id="PF01695">
    <property type="entry name" value="IstB_IS21"/>
    <property type="match status" value="1"/>
</dbReference>
<organism evidence="2 3">
    <name type="scientific">Dehalococcoides mccartyi</name>
    <dbReference type="NCBI Taxonomy" id="61435"/>
    <lineage>
        <taxon>Bacteria</taxon>
        <taxon>Bacillati</taxon>
        <taxon>Chloroflexota</taxon>
        <taxon>Dehalococcoidia</taxon>
        <taxon>Dehalococcoidales</taxon>
        <taxon>Dehalococcoidaceae</taxon>
        <taxon>Dehalococcoides</taxon>
    </lineage>
</organism>
<sequence length="106" mass="11651">MYKYTFEKLNSLGKTDEPHSQDTFKQAYEAALDFASNPTGWLVFTGPSGAGKTHLAAAIANRRLSTGQPVLYKRASELIDDLKNLLSLTVMPVTARALIYSKMPPC</sequence>
<dbReference type="SUPFAM" id="SSF52540">
    <property type="entry name" value="P-loop containing nucleoside triphosphate hydrolases"/>
    <property type="match status" value="1"/>
</dbReference>
<dbReference type="Proteomes" id="UP000248786">
    <property type="component" value="Unassembled WGS sequence"/>
</dbReference>
<comment type="caution">
    <text evidence="2">The sequence shown here is derived from an EMBL/GenBank/DDBJ whole genome shotgun (WGS) entry which is preliminary data.</text>
</comment>
<dbReference type="CDD" id="cd00009">
    <property type="entry name" value="AAA"/>
    <property type="match status" value="1"/>
</dbReference>
<name>A0A328EQ67_9CHLR</name>
<evidence type="ECO:0000313" key="2">
    <source>
        <dbReference type="EMBL" id="RAL70834.1"/>
    </source>
</evidence>
<dbReference type="AlphaFoldDB" id="A0A328EQ67"/>
<keyword evidence="2" id="KW-0378">Hydrolase</keyword>
<keyword evidence="2" id="KW-0067">ATP-binding</keyword>
<reference evidence="2 3" key="1">
    <citation type="submission" date="2018-05" db="EMBL/GenBank/DDBJ databases">
        <title>Draft genome sequences of Dehalococcoides mccartyi strains RC and KS.</title>
        <authorList>
            <person name="Higgins S.A."/>
            <person name="Padilla-Crespo E."/>
            <person name="Loeffler F.E."/>
        </authorList>
    </citation>
    <scope>NUCLEOTIDE SEQUENCE [LARGE SCALE GENOMIC DNA]</scope>
    <source>
        <strain evidence="2 3">KS</strain>
    </source>
</reference>
<dbReference type="EMBL" id="QGLD01000008">
    <property type="protein sequence ID" value="RAL70834.1"/>
    <property type="molecule type" value="Genomic_DNA"/>
</dbReference>